<reference evidence="2" key="1">
    <citation type="journal article" date="2019" name="Environ. Microbiol.">
        <title>Fungal ecological strategies reflected in gene transcription - a case study of two litter decomposers.</title>
        <authorList>
            <person name="Barbi F."/>
            <person name="Kohler A."/>
            <person name="Barry K."/>
            <person name="Baskaran P."/>
            <person name="Daum C."/>
            <person name="Fauchery L."/>
            <person name="Ihrmark K."/>
            <person name="Kuo A."/>
            <person name="LaButti K."/>
            <person name="Lipzen A."/>
            <person name="Morin E."/>
            <person name="Grigoriev I.V."/>
            <person name="Henrissat B."/>
            <person name="Lindahl B."/>
            <person name="Martin F."/>
        </authorList>
    </citation>
    <scope>NUCLEOTIDE SEQUENCE</scope>
    <source>
        <strain evidence="2">JB14</strain>
    </source>
</reference>
<dbReference type="EMBL" id="ML769410">
    <property type="protein sequence ID" value="KAE9405294.1"/>
    <property type="molecule type" value="Genomic_DNA"/>
</dbReference>
<keyword evidence="3" id="KW-1185">Reference proteome</keyword>
<dbReference type="AlphaFoldDB" id="A0A6A4I920"/>
<proteinExistence type="predicted"/>
<dbReference type="Proteomes" id="UP000799118">
    <property type="component" value="Unassembled WGS sequence"/>
</dbReference>
<sequence>MSISFLFQFLSTVIFLTENQLTASPICQRPLRPQDPRIFHKTIFLPAHLATTIEQVICLFKWKADESFPALSRNLSIVSASLIYRLGLLPLSLNSKFPTLPGPLAQLITLDKDAQPIIIIPIFHIYITEGDETTD</sequence>
<evidence type="ECO:0000313" key="3">
    <source>
        <dbReference type="Proteomes" id="UP000799118"/>
    </source>
</evidence>
<feature type="signal peptide" evidence="1">
    <location>
        <begin position="1"/>
        <end position="23"/>
    </location>
</feature>
<name>A0A6A4I920_9AGAR</name>
<gene>
    <name evidence="2" type="ORF">BT96DRAFT_348276</name>
</gene>
<protein>
    <submittedName>
        <fullName evidence="2">Uncharacterized protein</fullName>
    </submittedName>
</protein>
<keyword evidence="1" id="KW-0732">Signal</keyword>
<accession>A0A6A4I920</accession>
<organism evidence="2 3">
    <name type="scientific">Gymnopus androsaceus JB14</name>
    <dbReference type="NCBI Taxonomy" id="1447944"/>
    <lineage>
        <taxon>Eukaryota</taxon>
        <taxon>Fungi</taxon>
        <taxon>Dikarya</taxon>
        <taxon>Basidiomycota</taxon>
        <taxon>Agaricomycotina</taxon>
        <taxon>Agaricomycetes</taxon>
        <taxon>Agaricomycetidae</taxon>
        <taxon>Agaricales</taxon>
        <taxon>Marasmiineae</taxon>
        <taxon>Omphalotaceae</taxon>
        <taxon>Gymnopus</taxon>
    </lineage>
</organism>
<feature type="chain" id="PRO_5025357947" evidence="1">
    <location>
        <begin position="24"/>
        <end position="135"/>
    </location>
</feature>
<evidence type="ECO:0000313" key="2">
    <source>
        <dbReference type="EMBL" id="KAE9405294.1"/>
    </source>
</evidence>
<evidence type="ECO:0000256" key="1">
    <source>
        <dbReference type="SAM" id="SignalP"/>
    </source>
</evidence>